<dbReference type="Gene3D" id="2.30.30.90">
    <property type="match status" value="1"/>
</dbReference>
<dbReference type="PANTHER" id="PTHR43151">
    <property type="entry name" value="FEOA FAMILY PROTEIN"/>
    <property type="match status" value="1"/>
</dbReference>
<dbReference type="InterPro" id="IPR008988">
    <property type="entry name" value="Transcriptional_repressor_C"/>
</dbReference>
<dbReference type="InterPro" id="IPR053184">
    <property type="entry name" value="FeoA-like"/>
</dbReference>
<dbReference type="PANTHER" id="PTHR43151:SF1">
    <property type="entry name" value="SSR2333 PROTEIN"/>
    <property type="match status" value="1"/>
</dbReference>
<dbReference type="Proteomes" id="UP000886043">
    <property type="component" value="Unassembled WGS sequence"/>
</dbReference>
<dbReference type="GO" id="GO:0046914">
    <property type="term" value="F:transition metal ion binding"/>
    <property type="evidence" value="ECO:0007669"/>
    <property type="project" value="InterPro"/>
</dbReference>
<dbReference type="SMART" id="SM00899">
    <property type="entry name" value="FeoA"/>
    <property type="match status" value="1"/>
</dbReference>
<feature type="domain" description="Ferrous iron transporter FeoA-like" evidence="2">
    <location>
        <begin position="6"/>
        <end position="103"/>
    </location>
</feature>
<reference evidence="3" key="1">
    <citation type="journal article" date="2020" name="mSystems">
        <title>Genome- and Community-Level Interaction Insights into Carbon Utilization and Element Cycling Functions of Hydrothermarchaeota in Hydrothermal Sediment.</title>
        <authorList>
            <person name="Zhou Z."/>
            <person name="Liu Y."/>
            <person name="Xu W."/>
            <person name="Pan J."/>
            <person name="Luo Z.H."/>
            <person name="Li M."/>
        </authorList>
    </citation>
    <scope>NUCLEOTIDE SEQUENCE [LARGE SCALE GENOMIC DNA]</scope>
    <source>
        <strain evidence="3">HyVt-483</strain>
    </source>
</reference>
<dbReference type="AlphaFoldDB" id="A0A7C3CFG2"/>
<evidence type="ECO:0000259" key="2">
    <source>
        <dbReference type="SMART" id="SM00899"/>
    </source>
</evidence>
<protein>
    <submittedName>
        <fullName evidence="3">Ferrous iron transport protein A</fullName>
    </submittedName>
</protein>
<sequence length="110" mass="12336">MEAGVVSILDLKPGNKGRVQGILRERETRCEGSLRCRHRHRHGHGSSFRERGCRGRLLEMLGLYRGQTVEVVENRGWGPVILKVGDTKFVLGRGQAARILVQPLHEEGQS</sequence>
<dbReference type="InterPro" id="IPR007167">
    <property type="entry name" value="Fe-transptr_FeoA-like"/>
</dbReference>
<evidence type="ECO:0000313" key="3">
    <source>
        <dbReference type="EMBL" id="HFC97350.1"/>
    </source>
</evidence>
<keyword evidence="1" id="KW-0408">Iron</keyword>
<dbReference type="InterPro" id="IPR038157">
    <property type="entry name" value="FeoA_core_dom"/>
</dbReference>
<organism evidence="3">
    <name type="scientific">Thermosulfurimonas dismutans</name>
    <dbReference type="NCBI Taxonomy" id="999894"/>
    <lineage>
        <taxon>Bacteria</taxon>
        <taxon>Pseudomonadati</taxon>
        <taxon>Thermodesulfobacteriota</taxon>
        <taxon>Thermodesulfobacteria</taxon>
        <taxon>Thermodesulfobacteriales</taxon>
        <taxon>Thermodesulfobacteriaceae</taxon>
        <taxon>Thermosulfurimonas</taxon>
    </lineage>
</organism>
<dbReference type="Pfam" id="PF04023">
    <property type="entry name" value="FeoA"/>
    <property type="match status" value="1"/>
</dbReference>
<accession>A0A7C3CFG2</accession>
<dbReference type="SUPFAM" id="SSF50037">
    <property type="entry name" value="C-terminal domain of transcriptional repressors"/>
    <property type="match status" value="1"/>
</dbReference>
<proteinExistence type="predicted"/>
<name>A0A7C3CFG2_9BACT</name>
<comment type="caution">
    <text evidence="3">The sequence shown here is derived from an EMBL/GenBank/DDBJ whole genome shotgun (WGS) entry which is preliminary data.</text>
</comment>
<dbReference type="EMBL" id="DRMH01000025">
    <property type="protein sequence ID" value="HFC97350.1"/>
    <property type="molecule type" value="Genomic_DNA"/>
</dbReference>
<gene>
    <name evidence="3" type="ORF">ENJ40_02670</name>
</gene>
<evidence type="ECO:0000256" key="1">
    <source>
        <dbReference type="ARBA" id="ARBA00023004"/>
    </source>
</evidence>